<evidence type="ECO:0000256" key="1">
    <source>
        <dbReference type="SAM" id="SignalP"/>
    </source>
</evidence>
<name>A0AAE8MW78_9PEZI</name>
<evidence type="ECO:0000313" key="2">
    <source>
        <dbReference type="EMBL" id="SPO01381.1"/>
    </source>
</evidence>
<evidence type="ECO:0000313" key="3">
    <source>
        <dbReference type="Proteomes" id="UP001187682"/>
    </source>
</evidence>
<keyword evidence="3" id="KW-1185">Reference proteome</keyword>
<proteinExistence type="predicted"/>
<accession>A0AAE8MW78</accession>
<dbReference type="AlphaFoldDB" id="A0AAE8MW78"/>
<dbReference type="Proteomes" id="UP001187682">
    <property type="component" value="Unassembled WGS sequence"/>
</dbReference>
<gene>
    <name evidence="2" type="ORF">DNG_04057</name>
</gene>
<organism evidence="2 3">
    <name type="scientific">Cephalotrichum gorgonifer</name>
    <dbReference type="NCBI Taxonomy" id="2041049"/>
    <lineage>
        <taxon>Eukaryota</taxon>
        <taxon>Fungi</taxon>
        <taxon>Dikarya</taxon>
        <taxon>Ascomycota</taxon>
        <taxon>Pezizomycotina</taxon>
        <taxon>Sordariomycetes</taxon>
        <taxon>Hypocreomycetidae</taxon>
        <taxon>Microascales</taxon>
        <taxon>Microascaceae</taxon>
        <taxon>Cephalotrichum</taxon>
    </lineage>
</organism>
<dbReference type="EMBL" id="ONZQ02000005">
    <property type="protein sequence ID" value="SPO01381.1"/>
    <property type="molecule type" value="Genomic_DNA"/>
</dbReference>
<keyword evidence="1" id="KW-0732">Signal</keyword>
<protein>
    <submittedName>
        <fullName evidence="2">Uncharacterized protein</fullName>
    </submittedName>
</protein>
<feature type="signal peptide" evidence="1">
    <location>
        <begin position="1"/>
        <end position="17"/>
    </location>
</feature>
<comment type="caution">
    <text evidence="2">The sequence shown here is derived from an EMBL/GenBank/DDBJ whole genome shotgun (WGS) entry which is preliminary data.</text>
</comment>
<feature type="chain" id="PRO_5042008068" evidence="1">
    <location>
        <begin position="18"/>
        <end position="69"/>
    </location>
</feature>
<reference evidence="2" key="1">
    <citation type="submission" date="2018-03" db="EMBL/GenBank/DDBJ databases">
        <authorList>
            <person name="Guldener U."/>
        </authorList>
    </citation>
    <scope>NUCLEOTIDE SEQUENCE</scope>
</reference>
<sequence length="69" mass="7036">MQFSVVAILSLAAVALGSPNRLRARQAPANPAAIQGGPTVQEAAMTDRSGNIVPFDSKNVYLAGVDAGL</sequence>